<proteinExistence type="predicted"/>
<dbReference type="Gene3D" id="3.30.420.280">
    <property type="match status" value="1"/>
</dbReference>
<dbReference type="InterPro" id="IPR027417">
    <property type="entry name" value="P-loop_NTPase"/>
</dbReference>
<evidence type="ECO:0000313" key="2">
    <source>
        <dbReference type="EMBL" id="MPM13392.1"/>
    </source>
</evidence>
<evidence type="ECO:0000259" key="1">
    <source>
        <dbReference type="Pfam" id="PF17288"/>
    </source>
</evidence>
<feature type="domain" description="Phage terminase large subunit C-terminal" evidence="1">
    <location>
        <begin position="348"/>
        <end position="418"/>
    </location>
</feature>
<dbReference type="Pfam" id="PF17288">
    <property type="entry name" value="Terminase_3C"/>
    <property type="match status" value="1"/>
</dbReference>
<dbReference type="PANTHER" id="PTHR39184">
    <property type="match status" value="1"/>
</dbReference>
<dbReference type="NCBIfam" id="TIGR01547">
    <property type="entry name" value="phage_term_2"/>
    <property type="match status" value="1"/>
</dbReference>
<dbReference type="InterPro" id="IPR052380">
    <property type="entry name" value="Viral_DNA_packaging_terminase"/>
</dbReference>
<dbReference type="AlphaFoldDB" id="A0A644XB05"/>
<dbReference type="Gene3D" id="3.40.50.300">
    <property type="entry name" value="P-loop containing nucleotide triphosphate hydrolases"/>
    <property type="match status" value="1"/>
</dbReference>
<reference evidence="2" key="1">
    <citation type="submission" date="2019-08" db="EMBL/GenBank/DDBJ databases">
        <authorList>
            <person name="Kucharzyk K."/>
            <person name="Murdoch R.W."/>
            <person name="Higgins S."/>
            <person name="Loffler F."/>
        </authorList>
    </citation>
    <scope>NUCLEOTIDE SEQUENCE</scope>
</reference>
<accession>A0A644XB05</accession>
<name>A0A644XB05_9ZZZZ</name>
<protein>
    <recommendedName>
        <fullName evidence="1">Phage terminase large subunit C-terminal domain-containing protein</fullName>
    </recommendedName>
</protein>
<gene>
    <name evidence="2" type="ORF">SDC9_59749</name>
</gene>
<dbReference type="InterPro" id="IPR035413">
    <property type="entry name" value="Terminase_L_C"/>
</dbReference>
<dbReference type="InterPro" id="IPR006437">
    <property type="entry name" value="Phage_terminase_lsu"/>
</dbReference>
<dbReference type="Pfam" id="PF03237">
    <property type="entry name" value="Terminase_6N"/>
    <property type="match status" value="1"/>
</dbReference>
<dbReference type="EMBL" id="VSSQ01002113">
    <property type="protein sequence ID" value="MPM13392.1"/>
    <property type="molecule type" value="Genomic_DNA"/>
</dbReference>
<dbReference type="PANTHER" id="PTHR39184:SF1">
    <property type="entry name" value="PBSX PHAGE TERMINASE LARGE SUBUNIT"/>
    <property type="match status" value="1"/>
</dbReference>
<organism evidence="2">
    <name type="scientific">bioreactor metagenome</name>
    <dbReference type="NCBI Taxonomy" id="1076179"/>
    <lineage>
        <taxon>unclassified sequences</taxon>
        <taxon>metagenomes</taxon>
        <taxon>ecological metagenomes</taxon>
    </lineage>
</organism>
<sequence>MSRFYNPADEINWQFSEKHLKIMSWWNKNSPVKNAFGIIMDGAVRSGKTLPGSCSYVLWAFDRFPRGGQSFYFAGKSIGVLRRNVIRPLIKAGRYLGFAIQERRSDNMLVVTNSAGYTNSFYLFGGNDEKSQDLIQGFTGAGGFFDEAPLMPQSFVDQGLARLSIEGSTAWFTSNPDTPSHWFKTEFIDKALSRGLLYLHMTMDDNLALAETTKARYRTQFFGVFYRRYILGEWCLADGLVYSVFDRSRMIVKASPIEEYGPLMLGCDYGIQNPQVYLLMGWHAKNARWEVIREYFHEGRNPEQGGQKTDAQYYEDLVEFAGATKAMDIIIDPSAASLIATIRQGRRFRPISANNSVLDGIQFTSSLFQTGKLVVANTCKNTIRELENYAWDTEKSKREGKDVVLKKDDHCMDALRYVCQTHIRRYAKLYGITLIESKEAA</sequence>
<comment type="caution">
    <text evidence="2">The sequence shown here is derived from an EMBL/GenBank/DDBJ whole genome shotgun (WGS) entry which is preliminary data.</text>
</comment>